<dbReference type="Pfam" id="PF04273">
    <property type="entry name" value="BLH_phosphatase"/>
    <property type="match status" value="1"/>
</dbReference>
<reference evidence="3" key="1">
    <citation type="submission" date="2016-10" db="EMBL/GenBank/DDBJ databases">
        <authorList>
            <person name="Varghese N."/>
            <person name="Submissions S."/>
        </authorList>
    </citation>
    <scope>NUCLEOTIDE SEQUENCE [LARGE SCALE GENOMIC DNA]</scope>
    <source>
        <strain evidence="3">CBMB127</strain>
    </source>
</reference>
<evidence type="ECO:0000313" key="2">
    <source>
        <dbReference type="EMBL" id="SDK38371.1"/>
    </source>
</evidence>
<feature type="domain" description="Beta-lactamase hydrolase-like protein phosphatase-like" evidence="1">
    <location>
        <begin position="6"/>
        <end position="105"/>
    </location>
</feature>
<dbReference type="EMBL" id="FNFX01000002">
    <property type="protein sequence ID" value="SDK38371.1"/>
    <property type="molecule type" value="Genomic_DNA"/>
</dbReference>
<dbReference type="InterPro" id="IPR029021">
    <property type="entry name" value="Prot-tyrosine_phosphatase-like"/>
</dbReference>
<dbReference type="Gene3D" id="3.90.190.10">
    <property type="entry name" value="Protein tyrosine phosphatase superfamily"/>
    <property type="match status" value="1"/>
</dbReference>
<dbReference type="RefSeq" id="WP_091471186.1">
    <property type="nucleotide sequence ID" value="NZ_FNFX01000002.1"/>
</dbReference>
<sequence>MEIKPIDQRFSIAGQLNEADLEAIASQGFRLVINFRPDGEGGDMQPTSAALAARAQPLGLAYAYIPVAPNQVQPAHIAQIRTLLAQHPGPILGFCRTGNRASNVYQQAVQSDA</sequence>
<accession>A0A1G9BFX3</accession>
<evidence type="ECO:0000313" key="3">
    <source>
        <dbReference type="Proteomes" id="UP000198629"/>
    </source>
</evidence>
<dbReference type="InterPro" id="IPR005939">
    <property type="entry name" value="BLH_phosphatase-like"/>
</dbReference>
<dbReference type="AlphaFoldDB" id="A0A1G9BFX3"/>
<dbReference type="GO" id="GO:0016787">
    <property type="term" value="F:hydrolase activity"/>
    <property type="evidence" value="ECO:0007669"/>
    <property type="project" value="InterPro"/>
</dbReference>
<name>A0A1G9BFX3_9PROT</name>
<dbReference type="SUPFAM" id="SSF52799">
    <property type="entry name" value="(Phosphotyrosine protein) phosphatases II"/>
    <property type="match status" value="1"/>
</dbReference>
<dbReference type="OrthoDB" id="9802771at2"/>
<dbReference type="Proteomes" id="UP000198629">
    <property type="component" value="Unassembled WGS sequence"/>
</dbReference>
<proteinExistence type="predicted"/>
<dbReference type="NCBIfam" id="TIGR01244">
    <property type="entry name" value="TIGR01244 family sulfur transferase"/>
    <property type="match status" value="1"/>
</dbReference>
<protein>
    <submittedName>
        <fullName evidence="2">TIGR01244 family protein</fullName>
    </submittedName>
</protein>
<organism evidence="2 3">
    <name type="scientific">Methylophilus rhizosphaerae</name>
    <dbReference type="NCBI Taxonomy" id="492660"/>
    <lineage>
        <taxon>Bacteria</taxon>
        <taxon>Pseudomonadati</taxon>
        <taxon>Pseudomonadota</taxon>
        <taxon>Betaproteobacteria</taxon>
        <taxon>Nitrosomonadales</taxon>
        <taxon>Methylophilaceae</taxon>
        <taxon>Methylophilus</taxon>
    </lineage>
</organism>
<keyword evidence="3" id="KW-1185">Reference proteome</keyword>
<dbReference type="STRING" id="492660.SAMN05192566_1154"/>
<gene>
    <name evidence="2" type="ORF">SAMN05192566_1154</name>
</gene>
<evidence type="ECO:0000259" key="1">
    <source>
        <dbReference type="Pfam" id="PF04273"/>
    </source>
</evidence>